<evidence type="ECO:0000256" key="1">
    <source>
        <dbReference type="ARBA" id="ARBA00001526"/>
    </source>
</evidence>
<dbReference type="AlphaFoldDB" id="A0AAE4LX67"/>
<evidence type="ECO:0000256" key="3">
    <source>
        <dbReference type="ARBA" id="ARBA00012865"/>
    </source>
</evidence>
<evidence type="ECO:0000313" key="7">
    <source>
        <dbReference type="EMBL" id="MDU0272296.1"/>
    </source>
</evidence>
<organism evidence="7 8">
    <name type="scientific">Phocaeicola dorei</name>
    <dbReference type="NCBI Taxonomy" id="357276"/>
    <lineage>
        <taxon>Bacteria</taxon>
        <taxon>Pseudomonadati</taxon>
        <taxon>Bacteroidota</taxon>
        <taxon>Bacteroidia</taxon>
        <taxon>Bacteroidales</taxon>
        <taxon>Bacteroidaceae</taxon>
        <taxon>Phocaeicola</taxon>
    </lineage>
</organism>
<dbReference type="CARD" id="ARO:3008394">
    <property type="molecule name" value="MUN-1"/>
    <property type="mechanism identifier" value="ARO:0001004"/>
    <property type="mechanism name" value="antibiotic inactivation"/>
</dbReference>
<dbReference type="SUPFAM" id="SSF56601">
    <property type="entry name" value="beta-lactamase/transpeptidase-like"/>
    <property type="match status" value="1"/>
</dbReference>
<comment type="catalytic activity">
    <reaction evidence="1">
        <text>a beta-lactam + H2O = a substituted beta-amino acid</text>
        <dbReference type="Rhea" id="RHEA:20401"/>
        <dbReference type="ChEBI" id="CHEBI:15377"/>
        <dbReference type="ChEBI" id="CHEBI:35627"/>
        <dbReference type="ChEBI" id="CHEBI:140347"/>
        <dbReference type="EC" id="3.5.2.6"/>
    </reaction>
</comment>
<sequence length="302" mass="34139">MKQKVPLSKMNMTKTLLSVMLCCCCSIMAFGQNMTQEIEKIIKGKQASVGVAIIHNDDIIAIANEDKYPTMSVFKFHIAVTALKKMEAENIPLDKMVYIKQKEMLKNTYSPLRDKYPDQGIRISYRDIIKYTVSISDNNTCDWLIRFVGGIDKVDSYIKSLGIKDMNFTETEESMHTDIMLCYNNWSTPLAIAQLLKKLHTENILTKEHFAFLETAMLDCVSGKNKLIAGLPTDIKFGHKTGRSNRTADGIQISEGDAGVIYLPNGEKCYIVVLIKDSRESDDDNAKIMADISNIVYRHLNK</sequence>
<dbReference type="GO" id="GO:0008800">
    <property type="term" value="F:beta-lactamase activity"/>
    <property type="evidence" value="ECO:0007669"/>
    <property type="project" value="UniProtKB-EC"/>
</dbReference>
<dbReference type="NCBIfam" id="NF033103">
    <property type="entry name" value="bla_class_A"/>
    <property type="match status" value="1"/>
</dbReference>
<dbReference type="InterPro" id="IPR045155">
    <property type="entry name" value="Beta-lactam_cat"/>
</dbReference>
<dbReference type="PRINTS" id="PR00118">
    <property type="entry name" value="BLACTAMASEA"/>
</dbReference>
<dbReference type="PANTHER" id="PTHR35333">
    <property type="entry name" value="BETA-LACTAMASE"/>
    <property type="match status" value="1"/>
</dbReference>
<evidence type="ECO:0000259" key="5">
    <source>
        <dbReference type="Pfam" id="PF13354"/>
    </source>
</evidence>
<feature type="chain" id="PRO_5041893139" description="beta-lactamase" evidence="4">
    <location>
        <begin position="32"/>
        <end position="302"/>
    </location>
</feature>
<dbReference type="RefSeq" id="WP_206340447.1">
    <property type="nucleotide sequence ID" value="NZ_BAABZF010000001.1"/>
</dbReference>
<keyword evidence="4" id="KW-0732">Signal</keyword>
<dbReference type="GO" id="GO:0046677">
    <property type="term" value="P:response to antibiotic"/>
    <property type="evidence" value="ECO:0007669"/>
    <property type="project" value="InterPro"/>
</dbReference>
<dbReference type="EC" id="3.5.2.6" evidence="3"/>
<protein>
    <recommendedName>
        <fullName evidence="3">beta-lactamase</fullName>
        <ecNumber evidence="3">3.5.2.6</ecNumber>
    </recommendedName>
</protein>
<dbReference type="EMBL" id="JAWDEV010000012">
    <property type="protein sequence ID" value="MDU0272296.1"/>
    <property type="molecule type" value="Genomic_DNA"/>
</dbReference>
<proteinExistence type="inferred from homology"/>
<evidence type="ECO:0000313" key="6">
    <source>
        <dbReference type="EMBL" id="MDU0271529.1"/>
    </source>
</evidence>
<dbReference type="InterPro" id="IPR000871">
    <property type="entry name" value="Beta-lactam_class-A"/>
</dbReference>
<dbReference type="GO" id="GO:0030655">
    <property type="term" value="P:beta-lactam antibiotic catabolic process"/>
    <property type="evidence" value="ECO:0007669"/>
    <property type="project" value="InterPro"/>
</dbReference>
<reference evidence="7" key="1">
    <citation type="submission" date="2023-10" db="EMBL/GenBank/DDBJ databases">
        <title>Genome of Potential pathogenic bacteria in Crohn's disease.</title>
        <authorList>
            <person name="Rodriguez-Palacios A."/>
        </authorList>
    </citation>
    <scope>NUCLEOTIDE SEQUENCE</scope>
    <source>
        <strain evidence="7">CavFT-hAR62</strain>
    </source>
</reference>
<evidence type="ECO:0000256" key="4">
    <source>
        <dbReference type="SAM" id="SignalP"/>
    </source>
</evidence>
<dbReference type="NCBIfam" id="NF045651">
    <property type="entry name" value="blaMUN"/>
    <property type="match status" value="1"/>
</dbReference>
<dbReference type="EMBL" id="JAWDEV010000011">
    <property type="protein sequence ID" value="MDU0271529.1"/>
    <property type="molecule type" value="Genomic_DNA"/>
</dbReference>
<comment type="caution">
    <text evidence="7">The sequence shown here is derived from an EMBL/GenBank/DDBJ whole genome shotgun (WGS) entry which is preliminary data.</text>
</comment>
<comment type="similarity">
    <text evidence="2">Belongs to the class-A beta-lactamase family.</text>
</comment>
<gene>
    <name evidence="7" type="primary">bla</name>
    <name evidence="6" type="ORF">RVH45_16855</name>
    <name evidence="7" type="ORF">RVH45_20925</name>
</gene>
<evidence type="ECO:0000313" key="8">
    <source>
        <dbReference type="Proteomes" id="UP001181086"/>
    </source>
</evidence>
<name>A0AAE4LX67_9BACT</name>
<keyword evidence="7" id="KW-0378">Hydrolase</keyword>
<feature type="signal peptide" evidence="4">
    <location>
        <begin position="1"/>
        <end position="31"/>
    </location>
</feature>
<feature type="domain" description="Beta-lactamase class A catalytic" evidence="5">
    <location>
        <begin position="56"/>
        <end position="274"/>
    </location>
</feature>
<dbReference type="GeneID" id="88859758"/>
<evidence type="ECO:0000256" key="2">
    <source>
        <dbReference type="ARBA" id="ARBA00009009"/>
    </source>
</evidence>
<dbReference type="Pfam" id="PF13354">
    <property type="entry name" value="Beta-lactamase2"/>
    <property type="match status" value="1"/>
</dbReference>
<dbReference type="Proteomes" id="UP001181086">
    <property type="component" value="Unassembled WGS sequence"/>
</dbReference>
<dbReference type="InterPro" id="IPR012338">
    <property type="entry name" value="Beta-lactam/transpept-like"/>
</dbReference>
<accession>A0AAE4LX67</accession>
<dbReference type="Gene3D" id="3.40.710.10">
    <property type="entry name" value="DD-peptidase/beta-lactamase superfamily"/>
    <property type="match status" value="1"/>
</dbReference>
<dbReference type="PANTHER" id="PTHR35333:SF3">
    <property type="entry name" value="BETA-LACTAMASE-TYPE TRANSPEPTIDASE FOLD CONTAINING PROTEIN"/>
    <property type="match status" value="1"/>
</dbReference>